<dbReference type="CDD" id="cd08681">
    <property type="entry name" value="C2_fungal_Inn1p-like"/>
    <property type="match status" value="1"/>
</dbReference>
<dbReference type="InterPro" id="IPR035892">
    <property type="entry name" value="C2_domain_sf"/>
</dbReference>
<dbReference type="Proteomes" id="UP001287286">
    <property type="component" value="Unassembled WGS sequence"/>
</dbReference>
<feature type="compositionally biased region" description="Basic and acidic residues" evidence="7">
    <location>
        <begin position="947"/>
        <end position="956"/>
    </location>
</feature>
<feature type="repeat" description="WD" evidence="6">
    <location>
        <begin position="1583"/>
        <end position="1624"/>
    </location>
</feature>
<feature type="compositionally biased region" description="Polar residues" evidence="7">
    <location>
        <begin position="979"/>
        <end position="1005"/>
    </location>
</feature>
<dbReference type="PANTHER" id="PTHR19924">
    <property type="entry name" value="UTP15 U3 SMALL NUCLEOLAR RNA-ASSOCIATED PROTEIN 15 FAMILY MEMBER"/>
    <property type="match status" value="1"/>
</dbReference>
<dbReference type="InterPro" id="IPR015943">
    <property type="entry name" value="WD40/YVTN_repeat-like_dom_sf"/>
</dbReference>
<keyword evidence="5" id="KW-0539">Nucleus</keyword>
<keyword evidence="3 6" id="KW-0853">WD repeat</keyword>
<keyword evidence="2" id="KW-0698">rRNA processing</keyword>
<organism evidence="9 10">
    <name type="scientific">Purpureocillium lilacinum</name>
    <name type="common">Paecilomyces lilacinus</name>
    <dbReference type="NCBI Taxonomy" id="33203"/>
    <lineage>
        <taxon>Eukaryota</taxon>
        <taxon>Fungi</taxon>
        <taxon>Dikarya</taxon>
        <taxon>Ascomycota</taxon>
        <taxon>Pezizomycotina</taxon>
        <taxon>Sordariomycetes</taxon>
        <taxon>Hypocreomycetidae</taxon>
        <taxon>Hypocreales</taxon>
        <taxon>Ophiocordycipitaceae</taxon>
        <taxon>Purpureocillium</taxon>
    </lineage>
</organism>
<feature type="repeat" description="WD" evidence="6">
    <location>
        <begin position="1453"/>
        <end position="1495"/>
    </location>
</feature>
<evidence type="ECO:0000256" key="1">
    <source>
        <dbReference type="ARBA" id="ARBA00004604"/>
    </source>
</evidence>
<feature type="domain" description="C2" evidence="8">
    <location>
        <begin position="374"/>
        <end position="495"/>
    </location>
</feature>
<feature type="repeat" description="WD" evidence="6">
    <location>
        <begin position="1497"/>
        <end position="1540"/>
    </location>
</feature>
<evidence type="ECO:0000256" key="5">
    <source>
        <dbReference type="ARBA" id="ARBA00023242"/>
    </source>
</evidence>
<dbReference type="PROSITE" id="PS00678">
    <property type="entry name" value="WD_REPEATS_1"/>
    <property type="match status" value="1"/>
</dbReference>
<evidence type="ECO:0000256" key="4">
    <source>
        <dbReference type="ARBA" id="ARBA00022737"/>
    </source>
</evidence>
<feature type="region of interest" description="Disordered" evidence="7">
    <location>
        <begin position="518"/>
        <end position="1230"/>
    </location>
</feature>
<evidence type="ECO:0000256" key="3">
    <source>
        <dbReference type="ARBA" id="ARBA00022574"/>
    </source>
</evidence>
<protein>
    <recommendedName>
        <fullName evidence="8">C2 domain-containing protein</fullName>
    </recommendedName>
</protein>
<evidence type="ECO:0000259" key="8">
    <source>
        <dbReference type="PROSITE" id="PS50004"/>
    </source>
</evidence>
<dbReference type="EMBL" id="JAWRVI010000018">
    <property type="protein sequence ID" value="KAK4089805.1"/>
    <property type="molecule type" value="Genomic_DNA"/>
</dbReference>
<dbReference type="SMART" id="SM00320">
    <property type="entry name" value="WD40"/>
    <property type="match status" value="5"/>
</dbReference>
<evidence type="ECO:0000256" key="2">
    <source>
        <dbReference type="ARBA" id="ARBA00022552"/>
    </source>
</evidence>
<dbReference type="Gene3D" id="2.60.40.150">
    <property type="entry name" value="C2 domain"/>
    <property type="match status" value="1"/>
</dbReference>
<name>A0ABR0C0Q8_PURLI</name>
<dbReference type="Pfam" id="PF09384">
    <property type="entry name" value="UTP15_C"/>
    <property type="match status" value="1"/>
</dbReference>
<dbReference type="InterPro" id="IPR000008">
    <property type="entry name" value="C2_dom"/>
</dbReference>
<dbReference type="Pfam" id="PF00400">
    <property type="entry name" value="WD40"/>
    <property type="match status" value="3"/>
</dbReference>
<dbReference type="PROSITE" id="PS50294">
    <property type="entry name" value="WD_REPEATS_REGION"/>
    <property type="match status" value="2"/>
</dbReference>
<dbReference type="PROSITE" id="PS50004">
    <property type="entry name" value="C2"/>
    <property type="match status" value="1"/>
</dbReference>
<dbReference type="InterPro" id="IPR018983">
    <property type="entry name" value="U3_snoRNA-assocProt_15_C"/>
</dbReference>
<proteinExistence type="predicted"/>
<feature type="compositionally biased region" description="Polar residues" evidence="7">
    <location>
        <begin position="1194"/>
        <end position="1207"/>
    </location>
</feature>
<dbReference type="PANTHER" id="PTHR19924:SF26">
    <property type="entry name" value="U3 SMALL NUCLEOLAR RNA-ASSOCIATED PROTEIN 15 HOMOLOG"/>
    <property type="match status" value="1"/>
</dbReference>
<evidence type="ECO:0000256" key="6">
    <source>
        <dbReference type="PROSITE-ProRule" id="PRU00221"/>
    </source>
</evidence>
<dbReference type="PROSITE" id="PS50082">
    <property type="entry name" value="WD_REPEATS_2"/>
    <property type="match status" value="3"/>
</dbReference>
<feature type="compositionally biased region" description="Polar residues" evidence="7">
    <location>
        <begin position="725"/>
        <end position="736"/>
    </location>
</feature>
<feature type="compositionally biased region" description="Basic and acidic residues" evidence="7">
    <location>
        <begin position="632"/>
        <end position="644"/>
    </location>
</feature>
<dbReference type="SUPFAM" id="SSF50978">
    <property type="entry name" value="WD40 repeat-like"/>
    <property type="match status" value="1"/>
</dbReference>
<dbReference type="InterPro" id="IPR037791">
    <property type="entry name" value="C2_fungal_Inn1"/>
</dbReference>
<comment type="subcellular location">
    <subcellularLocation>
        <location evidence="1">Nucleus</location>
        <location evidence="1">Nucleolus</location>
    </subcellularLocation>
</comment>
<feature type="compositionally biased region" description="Polar residues" evidence="7">
    <location>
        <begin position="915"/>
        <end position="931"/>
    </location>
</feature>
<feature type="compositionally biased region" description="Polar residues" evidence="7">
    <location>
        <begin position="585"/>
        <end position="599"/>
    </location>
</feature>
<dbReference type="SMART" id="SM00239">
    <property type="entry name" value="C2"/>
    <property type="match status" value="1"/>
</dbReference>
<dbReference type="InterPro" id="IPR036322">
    <property type="entry name" value="WD40_repeat_dom_sf"/>
</dbReference>
<feature type="compositionally biased region" description="Low complexity" evidence="7">
    <location>
        <begin position="850"/>
        <end position="867"/>
    </location>
</feature>
<dbReference type="InterPro" id="IPR019775">
    <property type="entry name" value="WD40_repeat_CS"/>
</dbReference>
<evidence type="ECO:0000313" key="10">
    <source>
        <dbReference type="Proteomes" id="UP001287286"/>
    </source>
</evidence>
<gene>
    <name evidence="9" type="ORF">Purlil1_5908</name>
</gene>
<dbReference type="SUPFAM" id="SSF49562">
    <property type="entry name" value="C2 domain (Calcium/lipid-binding domain, CaLB)"/>
    <property type="match status" value="1"/>
</dbReference>
<dbReference type="InterPro" id="IPR001680">
    <property type="entry name" value="WD40_rpt"/>
</dbReference>
<dbReference type="CDD" id="cd00200">
    <property type="entry name" value="WD40"/>
    <property type="match status" value="1"/>
</dbReference>
<evidence type="ECO:0000256" key="7">
    <source>
        <dbReference type="SAM" id="MobiDB-lite"/>
    </source>
</evidence>
<sequence length="1868" mass="203901">MCGCCALVRFPVRPLDAQSLMHGIRDMLATQVTPRVHPALRRWRGRDVSAWLGGESSSTLSSLGAVAAGKTEGPNPAAAGFVARDTKEPSPCKGCSDGPATDGAERILEAWKLKFSALPRTVNPERKAPTEELPTPCRGSACSRLMPHRVRGAGPPASRFLLCGRRSPGALARPATAVRRVGTGLPLQWTRQAPPMTGHPSTGQPYTYTLVAGGSIQPTCALPHPELPWPPNHQPPGRRWANRSQAEAKQGVTRHAGCLSFPAFPFHSSLSPPLSRSAPDLYGTRRHCLVRFRLPLALFLPLVVLFTSRHRRCCHRRHSHPPAIVINLSAPFDRPCKQSTDLDSPPAVAPSQRRQPAPTETCAMSTKSKTYSLLNGAHTAGIFADMTVDGPIIGTLVAIVDRAKNLPNRKTIGKQDPYCAARLGKEAKKTATDIRGGQTPKWDQELRFTVHDSPDYYQLKVSVFNDDKKTDLIGEAWVDLKAIIVPGGGQSDMWQSLTYRGKYAGEIRIEITYYDSRPKPEKQPVRARQSLASEQEVGSSRQNTPVKRRPLPSDPVTGEAPPPPPASAPLPAESHHHTPPRSHGKSVSQSGFVPTQSPLQAVEYNTPPPASRPYPDHYSPSPQSGYSSGRVDGPRVPRPRESFDTHTPPRPVEDRGYGQSAPVSPYDQPSPRRQPSPLPEHHELPSGEELRQPAPFEDGRPPPPPAHRSRHNSGGQELTHRGYDTSPQKSTPSMQMRQDVLKSEAHRHSSPSYPGRPTFRPYEPTMSSPNQSEPQNTPPYESSSPRYHSYDAPYDQQYRSMQPTVEDVPESPPGPLASPYKHHGRNRMNSHDEMMFQTNATPVPLNLSRSPGGSSYPPSQSPGHYHPVSYQEHPEPPASVSPLSARDYSNSPIYPQQNSQSYLPSPRRDFEPSHARNSPSYGTPDVPSSLSPGMDPALSQEIAEQIYEERRYDSRGSRYPQQMTTPTRGRHHSEGPPSYGTSPNAYATQGYNERSAVTYSGSPDTQMVLRRREVSPNPNVQHTIRRKSVSPAPPPSENRRASDIPFGPDSYDALNPSLASPSVAGDGTGRAHPDDKIITHDGREIDPSDHLPMESWAPEPEPKGSKEPSPEPRSRPSPAGAQPMPPSGRRPLRVAARPQSMAALPAPSYGYNEDHRAPPAPTNGGRNRLQKKAHRGSAGPGPSPGMSSPLAPVSTDNYQDRQGQYTPSRGPRRGHSFDYPNENHHPHYASGPPIPAKVPLPVMSGANGGVDQALMQEMQRIDIGTGRSRRRGASRRVFRAPAASNLLSQKKNVKPRRRAVATIAVDREPAHRHRHDSNTHRAAAAAAASAAAAATMAAPVGPLPQLKLPSGPSPVTAEQRYWRTFKNQVLVPSPTSYPVTHISCTSDAFAVTTGTRVQIFSSRTRKLVKTITRFGDIARSGEMRRDGKVLVAGDDTGKMQVFDVNSRAILKTWTEHKQPVWTTKWSPTELTTLLSASDDRTVRLWDLPSTTGPTTTFVGHSDYVRCADFMPGTTANMVVSGSYDATVKLWDPRIGSSSAVMTFKHADPVEAVLPMPSGTTVLAAAGSSVSVLDLVAARPLHMISNHQKTVTSMSLASGGRRVVTGGLEGHVKVFETTGWNVVNSTKYQSPILSVLVIPDTQHQSSTTESTDRHLAVGMQSGVLSVRTRLTGAEATREKAREKEMAALLGGDIASFDAKKSKRKRRIEAASRLDLVGEGADVVIANDGRSARKRELPWHKDLRTGHFSRALDQVMDKSAKHHSSLNTLQVLLALRHRGAMREALEGRDEQTVQPVIKWVCSHICDPRYVSVCVEAGLHLLDLYAEYVGASAELHEGFRTLHRRVKVEVERAQVACQTGGMLESLMLGVA</sequence>
<feature type="compositionally biased region" description="Basic and acidic residues" evidence="7">
    <location>
        <begin position="1100"/>
        <end position="1114"/>
    </location>
</feature>
<dbReference type="Gene3D" id="2.130.10.10">
    <property type="entry name" value="YVTN repeat-like/Quinoprotein amine dehydrogenase"/>
    <property type="match status" value="1"/>
</dbReference>
<evidence type="ECO:0000313" key="9">
    <source>
        <dbReference type="EMBL" id="KAK4089805.1"/>
    </source>
</evidence>
<feature type="compositionally biased region" description="Polar residues" evidence="7">
    <location>
        <begin position="765"/>
        <end position="786"/>
    </location>
</feature>
<keyword evidence="4" id="KW-0677">Repeat</keyword>
<comment type="caution">
    <text evidence="9">The sequence shown here is derived from an EMBL/GenBank/DDBJ whole genome shotgun (WGS) entry which is preliminary data.</text>
</comment>
<keyword evidence="10" id="KW-1185">Reference proteome</keyword>
<feature type="compositionally biased region" description="Basic and acidic residues" evidence="7">
    <location>
        <begin position="679"/>
        <end position="691"/>
    </location>
</feature>
<feature type="compositionally biased region" description="Low complexity" evidence="7">
    <location>
        <begin position="618"/>
        <end position="631"/>
    </location>
</feature>
<dbReference type="Pfam" id="PF00168">
    <property type="entry name" value="C2"/>
    <property type="match status" value="1"/>
</dbReference>
<accession>A0ABR0C0Q8</accession>
<feature type="region of interest" description="Disordered" evidence="7">
    <location>
        <begin position="337"/>
        <end position="360"/>
    </location>
</feature>
<reference evidence="9 10" key="1">
    <citation type="journal article" date="2024" name="Microbiol. Resour. Announc.">
        <title>Genome annotations for the ascomycete fungi Trichoderma harzianum, Trichoderma aggressivum, and Purpureocillium lilacinum.</title>
        <authorList>
            <person name="Beijen E.P.W."/>
            <person name="Ohm R.A."/>
        </authorList>
    </citation>
    <scope>NUCLEOTIDE SEQUENCE [LARGE SCALE GENOMIC DNA]</scope>
    <source>
        <strain evidence="9 10">CBS 150709</strain>
    </source>
</reference>
<feature type="compositionally biased region" description="Basic and acidic residues" evidence="7">
    <location>
        <begin position="1069"/>
        <end position="1092"/>
    </location>
</feature>
<feature type="compositionally biased region" description="Polar residues" evidence="7">
    <location>
        <begin position="887"/>
        <end position="903"/>
    </location>
</feature>
<feature type="compositionally biased region" description="Polar residues" evidence="7">
    <location>
        <begin position="530"/>
        <end position="545"/>
    </location>
</feature>